<evidence type="ECO:0000313" key="2">
    <source>
        <dbReference type="EMBL" id="MPN18285.1"/>
    </source>
</evidence>
<proteinExistence type="predicted"/>
<sequence>MMSANAPPKRINVSLQPKAAISIVMAAPSTMEPAPNPMSNTPLQNPGLSGNHLMELASTAL</sequence>
<dbReference type="EMBL" id="VSSQ01065581">
    <property type="protein sequence ID" value="MPN18285.1"/>
    <property type="molecule type" value="Genomic_DNA"/>
</dbReference>
<evidence type="ECO:0000256" key="1">
    <source>
        <dbReference type="SAM" id="MobiDB-lite"/>
    </source>
</evidence>
<feature type="compositionally biased region" description="Polar residues" evidence="1">
    <location>
        <begin position="37"/>
        <end position="48"/>
    </location>
</feature>
<name>A0A645FUY6_9ZZZZ</name>
<protein>
    <submittedName>
        <fullName evidence="2">Uncharacterized protein</fullName>
    </submittedName>
</protein>
<feature type="region of interest" description="Disordered" evidence="1">
    <location>
        <begin position="32"/>
        <end position="51"/>
    </location>
</feature>
<dbReference type="AlphaFoldDB" id="A0A645FUY6"/>
<accession>A0A645FUY6</accession>
<comment type="caution">
    <text evidence="2">The sequence shown here is derived from an EMBL/GenBank/DDBJ whole genome shotgun (WGS) entry which is preliminary data.</text>
</comment>
<gene>
    <name evidence="2" type="ORF">SDC9_165645</name>
</gene>
<reference evidence="2" key="1">
    <citation type="submission" date="2019-08" db="EMBL/GenBank/DDBJ databases">
        <authorList>
            <person name="Kucharzyk K."/>
            <person name="Murdoch R.W."/>
            <person name="Higgins S."/>
            <person name="Loffler F."/>
        </authorList>
    </citation>
    <scope>NUCLEOTIDE SEQUENCE</scope>
</reference>
<organism evidence="2">
    <name type="scientific">bioreactor metagenome</name>
    <dbReference type="NCBI Taxonomy" id="1076179"/>
    <lineage>
        <taxon>unclassified sequences</taxon>
        <taxon>metagenomes</taxon>
        <taxon>ecological metagenomes</taxon>
    </lineage>
</organism>